<name>A0ABR5AMW8_9BACL</name>
<evidence type="ECO:0000313" key="3">
    <source>
        <dbReference type="EMBL" id="KIL42305.1"/>
    </source>
</evidence>
<keyword evidence="1" id="KW-1133">Transmembrane helix</keyword>
<evidence type="ECO:0000259" key="2">
    <source>
        <dbReference type="Pfam" id="PF20016"/>
    </source>
</evidence>
<dbReference type="Proteomes" id="UP000031967">
    <property type="component" value="Unassembled WGS sequence"/>
</dbReference>
<gene>
    <name evidence="3" type="ORF">SD70_01965</name>
</gene>
<evidence type="ECO:0000313" key="4">
    <source>
        <dbReference type="Proteomes" id="UP000031967"/>
    </source>
</evidence>
<keyword evidence="1" id="KW-0812">Transmembrane</keyword>
<proteinExistence type="predicted"/>
<evidence type="ECO:0000256" key="1">
    <source>
        <dbReference type="SAM" id="Phobius"/>
    </source>
</evidence>
<feature type="transmembrane region" description="Helical" evidence="1">
    <location>
        <begin position="23"/>
        <end position="46"/>
    </location>
</feature>
<dbReference type="Pfam" id="PF20016">
    <property type="entry name" value="ThsA_Macro"/>
    <property type="match status" value="1"/>
</dbReference>
<dbReference type="InterPro" id="IPR045535">
    <property type="entry name" value="ThsA_Macro"/>
</dbReference>
<sequence>MNERMKAFFAAHSWRYSCTVRRFLRYWLTAFSILWTFTGFAGYFFTRNNQPFKPNVWLVLAIGVLAAVWMARPRLTRSVRIGDKDIVLRIDVNDMFDAKDSSFIVPANCCFAHEHIDGDSVIVQLRNRFFPGPGRFDRALADALRDEPYEETTVGGKPAKKYAIGTVAQLPLPGESARMAYIVATTELNEHGRGTPDFVHLQTALEKLWAQIAQKGNTKPLVIPVMGSGRQRLAQNRFELIGHIAKTFIASIRHRKFTERLTIVIHPRSYRAHRYNLDDIETYVACAGKYGL</sequence>
<comment type="caution">
    <text evidence="3">The sequence shown here is derived from an EMBL/GenBank/DDBJ whole genome shotgun (WGS) entry which is preliminary data.</text>
</comment>
<feature type="domain" description="Thoeris protein ThsA Macro" evidence="2">
    <location>
        <begin position="89"/>
        <end position="266"/>
    </location>
</feature>
<keyword evidence="1" id="KW-0472">Membrane</keyword>
<reference evidence="3 4" key="1">
    <citation type="submission" date="2014-12" db="EMBL/GenBank/DDBJ databases">
        <title>Draft genome sequence of Paenibacillus kamchatkensis strain B-2647.</title>
        <authorList>
            <person name="Karlyshev A.V."/>
            <person name="Kudryashova E.B."/>
        </authorList>
    </citation>
    <scope>NUCLEOTIDE SEQUENCE [LARGE SCALE GENOMIC DNA]</scope>
    <source>
        <strain evidence="3 4">VKM B-2647</strain>
    </source>
</reference>
<organism evidence="3 4">
    <name type="scientific">Gordoniibacillus kamchatkensis</name>
    <dbReference type="NCBI Taxonomy" id="1590651"/>
    <lineage>
        <taxon>Bacteria</taxon>
        <taxon>Bacillati</taxon>
        <taxon>Bacillota</taxon>
        <taxon>Bacilli</taxon>
        <taxon>Bacillales</taxon>
        <taxon>Paenibacillaceae</taxon>
        <taxon>Gordoniibacillus</taxon>
    </lineage>
</organism>
<feature type="transmembrane region" description="Helical" evidence="1">
    <location>
        <begin position="52"/>
        <end position="71"/>
    </location>
</feature>
<dbReference type="EMBL" id="JXAK01000002">
    <property type="protein sequence ID" value="KIL42305.1"/>
    <property type="molecule type" value="Genomic_DNA"/>
</dbReference>
<dbReference type="RefSeq" id="WP_041045092.1">
    <property type="nucleotide sequence ID" value="NZ_JXAK01000002.1"/>
</dbReference>
<keyword evidence="4" id="KW-1185">Reference proteome</keyword>
<accession>A0ABR5AMW8</accession>
<protein>
    <recommendedName>
        <fullName evidence="2">Thoeris protein ThsA Macro domain-containing protein</fullName>
    </recommendedName>
</protein>